<keyword evidence="8" id="KW-0804">Transcription</keyword>
<keyword evidence="6" id="KW-0805">Transcription regulation</keyword>
<keyword evidence="7 12" id="KW-0472">Membrane</keyword>
<dbReference type="EMBL" id="CADCUH010000011">
    <property type="protein sequence ID" value="CAA9316559.1"/>
    <property type="molecule type" value="Genomic_DNA"/>
</dbReference>
<accession>A0A6J4L122</accession>
<comment type="subcellular location">
    <subcellularLocation>
        <location evidence="2">Cell membrane</location>
    </subcellularLocation>
    <subcellularLocation>
        <location evidence="1">Membrane</location>
        <topology evidence="1">Single-pass membrane protein</topology>
    </subcellularLocation>
</comment>
<dbReference type="InterPro" id="IPR027383">
    <property type="entry name" value="Znf_put"/>
</dbReference>
<name>A0A6J4L122_9ACTN</name>
<evidence type="ECO:0000256" key="7">
    <source>
        <dbReference type="ARBA" id="ARBA00023136"/>
    </source>
</evidence>
<dbReference type="Pfam" id="PF10099">
    <property type="entry name" value="RskA_C"/>
    <property type="match status" value="1"/>
</dbReference>
<gene>
    <name evidence="15" type="ORF">AVDCRST_MAG36-160</name>
</gene>
<evidence type="ECO:0000259" key="13">
    <source>
        <dbReference type="Pfam" id="PF10099"/>
    </source>
</evidence>
<feature type="transmembrane region" description="Helical" evidence="12">
    <location>
        <begin position="120"/>
        <end position="141"/>
    </location>
</feature>
<dbReference type="Pfam" id="PF13490">
    <property type="entry name" value="zf-HC2"/>
    <property type="match status" value="1"/>
</dbReference>
<evidence type="ECO:0000256" key="9">
    <source>
        <dbReference type="ARBA" id="ARBA00029829"/>
    </source>
</evidence>
<dbReference type="Gene3D" id="1.10.10.1320">
    <property type="entry name" value="Anti-sigma factor, zinc-finger domain"/>
    <property type="match status" value="1"/>
</dbReference>
<evidence type="ECO:0000256" key="10">
    <source>
        <dbReference type="ARBA" id="ARBA00030803"/>
    </source>
</evidence>
<evidence type="ECO:0000256" key="6">
    <source>
        <dbReference type="ARBA" id="ARBA00023015"/>
    </source>
</evidence>
<feature type="region of interest" description="Disordered" evidence="11">
    <location>
        <begin position="71"/>
        <end position="100"/>
    </location>
</feature>
<dbReference type="InterPro" id="IPR051474">
    <property type="entry name" value="Anti-sigma-K/W_factor"/>
</dbReference>
<reference evidence="15" key="1">
    <citation type="submission" date="2020-02" db="EMBL/GenBank/DDBJ databases">
        <authorList>
            <person name="Meier V. D."/>
        </authorList>
    </citation>
    <scope>NUCLEOTIDE SEQUENCE</scope>
    <source>
        <strain evidence="15">AVDCRST_MAG36</strain>
    </source>
</reference>
<feature type="region of interest" description="Disordered" evidence="11">
    <location>
        <begin position="239"/>
        <end position="258"/>
    </location>
</feature>
<dbReference type="PANTHER" id="PTHR37461:SF1">
    <property type="entry name" value="ANTI-SIGMA-K FACTOR RSKA"/>
    <property type="match status" value="1"/>
</dbReference>
<dbReference type="GO" id="GO:0006417">
    <property type="term" value="P:regulation of translation"/>
    <property type="evidence" value="ECO:0007669"/>
    <property type="project" value="TreeGrafter"/>
</dbReference>
<keyword evidence="5 12" id="KW-1133">Transmembrane helix</keyword>
<evidence type="ECO:0000259" key="14">
    <source>
        <dbReference type="Pfam" id="PF13490"/>
    </source>
</evidence>
<proteinExistence type="predicted"/>
<dbReference type="InterPro" id="IPR041916">
    <property type="entry name" value="Anti_sigma_zinc_sf"/>
</dbReference>
<feature type="domain" description="Anti-sigma K factor RskA C-terminal" evidence="13">
    <location>
        <begin position="121"/>
        <end position="249"/>
    </location>
</feature>
<evidence type="ECO:0000256" key="4">
    <source>
        <dbReference type="ARBA" id="ARBA00022692"/>
    </source>
</evidence>
<keyword evidence="4 12" id="KW-0812">Transmembrane</keyword>
<dbReference type="PANTHER" id="PTHR37461">
    <property type="entry name" value="ANTI-SIGMA-K FACTOR RSKA"/>
    <property type="match status" value="1"/>
</dbReference>
<dbReference type="GO" id="GO:0016989">
    <property type="term" value="F:sigma factor antagonist activity"/>
    <property type="evidence" value="ECO:0007669"/>
    <property type="project" value="TreeGrafter"/>
</dbReference>
<keyword evidence="3" id="KW-1003">Cell membrane</keyword>
<evidence type="ECO:0000256" key="2">
    <source>
        <dbReference type="ARBA" id="ARBA00004236"/>
    </source>
</evidence>
<evidence type="ECO:0000256" key="11">
    <source>
        <dbReference type="SAM" id="MobiDB-lite"/>
    </source>
</evidence>
<evidence type="ECO:0000256" key="5">
    <source>
        <dbReference type="ARBA" id="ARBA00022989"/>
    </source>
</evidence>
<evidence type="ECO:0000256" key="8">
    <source>
        <dbReference type="ARBA" id="ARBA00023163"/>
    </source>
</evidence>
<evidence type="ECO:0000256" key="1">
    <source>
        <dbReference type="ARBA" id="ARBA00004167"/>
    </source>
</evidence>
<dbReference type="AlphaFoldDB" id="A0A6J4L122"/>
<feature type="domain" description="Putative zinc-finger" evidence="14">
    <location>
        <begin position="6"/>
        <end position="37"/>
    </location>
</feature>
<evidence type="ECO:0000313" key="15">
    <source>
        <dbReference type="EMBL" id="CAA9316559.1"/>
    </source>
</evidence>
<evidence type="ECO:0000256" key="12">
    <source>
        <dbReference type="SAM" id="Phobius"/>
    </source>
</evidence>
<evidence type="ECO:0000256" key="3">
    <source>
        <dbReference type="ARBA" id="ARBA00022475"/>
    </source>
</evidence>
<dbReference type="GO" id="GO:0005886">
    <property type="term" value="C:plasma membrane"/>
    <property type="evidence" value="ECO:0007669"/>
    <property type="project" value="UniProtKB-SubCell"/>
</dbReference>
<sequence>MTTVTDAHTLSGAYALDALDAAEAVEFREHLGGCDACCLEVRELRDAAARMGAVETVRPPAALRARVLAAADRTPQLPPSTRPSTRSATPPPHTAEPSVVTRLARPRTDTRRGGRRWDRLAVAAAAVLLVGGGAVGIGQVLSDSDASPAEQVFTAEDARTVEEPTMNGGQLLVAVSPSRHQMAVDTSELPELGGDRVYQLWSIVDGEVASLGIIEEPGETAAMPLPEAGTQVALTIEPPGGSKLPKNAPILQVEPASV</sequence>
<protein>
    <recommendedName>
        <fullName evidence="10">Regulator of SigK</fullName>
    </recommendedName>
    <alternativeName>
        <fullName evidence="9">Sigma-K anti-sigma factor RskA</fullName>
    </alternativeName>
</protein>
<organism evidence="15">
    <name type="scientific">uncultured Nocardioidaceae bacterium</name>
    <dbReference type="NCBI Taxonomy" id="253824"/>
    <lineage>
        <taxon>Bacteria</taxon>
        <taxon>Bacillati</taxon>
        <taxon>Actinomycetota</taxon>
        <taxon>Actinomycetes</taxon>
        <taxon>Propionibacteriales</taxon>
        <taxon>Nocardioidaceae</taxon>
        <taxon>environmental samples</taxon>
    </lineage>
</organism>
<dbReference type="InterPro" id="IPR018764">
    <property type="entry name" value="RskA_C"/>
</dbReference>